<evidence type="ECO:0000256" key="1">
    <source>
        <dbReference type="SAM" id="MobiDB-lite"/>
    </source>
</evidence>
<dbReference type="GO" id="GO:0019901">
    <property type="term" value="F:protein kinase binding"/>
    <property type="evidence" value="ECO:0007669"/>
    <property type="project" value="TreeGrafter"/>
</dbReference>
<dbReference type="GO" id="GO:0003725">
    <property type="term" value="F:double-stranded RNA binding"/>
    <property type="evidence" value="ECO:0007669"/>
    <property type="project" value="InterPro"/>
</dbReference>
<name>A0A068SHM1_9FUNG</name>
<dbReference type="Proteomes" id="UP000027586">
    <property type="component" value="Unassembled WGS sequence"/>
</dbReference>
<feature type="region of interest" description="Disordered" evidence="1">
    <location>
        <begin position="1"/>
        <end position="72"/>
    </location>
</feature>
<keyword evidence="3" id="KW-1185">Reference proteome</keyword>
<organism evidence="2 3">
    <name type="scientific">Lichtheimia corymbifera JMRC:FSU:9682</name>
    <dbReference type="NCBI Taxonomy" id="1263082"/>
    <lineage>
        <taxon>Eukaryota</taxon>
        <taxon>Fungi</taxon>
        <taxon>Fungi incertae sedis</taxon>
        <taxon>Mucoromycota</taxon>
        <taxon>Mucoromycotina</taxon>
        <taxon>Mucoromycetes</taxon>
        <taxon>Mucorales</taxon>
        <taxon>Lichtheimiaceae</taxon>
        <taxon>Lichtheimia</taxon>
    </lineage>
</organism>
<accession>A0A068SHM1</accession>
<dbReference type="InterPro" id="IPR009548">
    <property type="entry name" value="Prkrip1"/>
</dbReference>
<dbReference type="STRING" id="1263082.A0A068SHM1"/>
<sequence length="152" mass="18150">MAEDEKKDDQQQRVSRHKLSVTQKTQQQLEKMFSRIDKPVHIPEPPKEKSVKAPKDFVRNVPGSSAGAGSGDFHVYRAHRRREYARLKEMDEKERKEYEQQLYEEERAAMKAQDEERTAKKRARRQKRKQNAQQQQQQQQKKQKTEDNDDTK</sequence>
<dbReference type="AlphaFoldDB" id="A0A068SHM1"/>
<evidence type="ECO:0000313" key="2">
    <source>
        <dbReference type="EMBL" id="CDH60801.1"/>
    </source>
</evidence>
<reference evidence="2" key="1">
    <citation type="submission" date="2013-08" db="EMBL/GenBank/DDBJ databases">
        <title>Gene expansion shapes genome architecture in the human pathogen Lichtheimia corymbifera: an evolutionary genomics analysis in the ancient terrestrial Mucorales (Mucoromycotina).</title>
        <authorList>
            <person name="Schwartze V.U."/>
            <person name="Winter S."/>
            <person name="Shelest E."/>
            <person name="Marcet-Houben M."/>
            <person name="Horn F."/>
            <person name="Wehner S."/>
            <person name="Hoffmann K."/>
            <person name="Riege K."/>
            <person name="Sammeth M."/>
            <person name="Nowrousian M."/>
            <person name="Valiante V."/>
            <person name="Linde J."/>
            <person name="Jacobsen I.D."/>
            <person name="Marz M."/>
            <person name="Brakhage A.A."/>
            <person name="Gabaldon T."/>
            <person name="Bocker S."/>
            <person name="Voigt K."/>
        </authorList>
    </citation>
    <scope>NUCLEOTIDE SEQUENCE [LARGE SCALE GENOMIC DNA]</scope>
    <source>
        <strain evidence="2">FSU 9682</strain>
    </source>
</reference>
<feature type="compositionally biased region" description="Low complexity" evidence="1">
    <location>
        <begin position="131"/>
        <end position="140"/>
    </location>
</feature>
<dbReference type="OrthoDB" id="10067079at2759"/>
<dbReference type="EMBL" id="CBTN010000108">
    <property type="protein sequence ID" value="CDH60801.1"/>
    <property type="molecule type" value="Genomic_DNA"/>
</dbReference>
<feature type="compositionally biased region" description="Basic and acidic residues" evidence="1">
    <location>
        <begin position="32"/>
        <end position="58"/>
    </location>
</feature>
<comment type="caution">
    <text evidence="2">The sequence shown here is derived from an EMBL/GenBank/DDBJ whole genome shotgun (WGS) entry which is preliminary data.</text>
</comment>
<dbReference type="PANTHER" id="PTHR13507:SF0">
    <property type="entry name" value="PRKR-INTERACTING PROTEIN 1"/>
    <property type="match status" value="1"/>
</dbReference>
<feature type="compositionally biased region" description="Basic and acidic residues" evidence="1">
    <location>
        <begin position="88"/>
        <end position="118"/>
    </location>
</feature>
<protein>
    <recommendedName>
        <fullName evidence="4">Duf1168 domain protein</fullName>
    </recommendedName>
</protein>
<feature type="region of interest" description="Disordered" evidence="1">
    <location>
        <begin position="88"/>
        <end position="152"/>
    </location>
</feature>
<gene>
    <name evidence="2" type="ORF">LCOR_11580.1</name>
</gene>
<feature type="compositionally biased region" description="Basic and acidic residues" evidence="1">
    <location>
        <begin position="143"/>
        <end position="152"/>
    </location>
</feature>
<dbReference type="Pfam" id="PF06658">
    <property type="entry name" value="DUF1168"/>
    <property type="match status" value="1"/>
</dbReference>
<dbReference type="VEuPathDB" id="FungiDB:LCOR_11580.1"/>
<feature type="compositionally biased region" description="Polar residues" evidence="1">
    <location>
        <begin position="20"/>
        <end position="29"/>
    </location>
</feature>
<dbReference type="GO" id="GO:0005730">
    <property type="term" value="C:nucleolus"/>
    <property type="evidence" value="ECO:0007669"/>
    <property type="project" value="TreeGrafter"/>
</dbReference>
<dbReference type="GO" id="GO:0004860">
    <property type="term" value="F:protein kinase inhibitor activity"/>
    <property type="evidence" value="ECO:0007669"/>
    <property type="project" value="TreeGrafter"/>
</dbReference>
<feature type="compositionally biased region" description="Basic and acidic residues" evidence="1">
    <location>
        <begin position="1"/>
        <end position="11"/>
    </location>
</feature>
<proteinExistence type="predicted"/>
<evidence type="ECO:0000313" key="3">
    <source>
        <dbReference type="Proteomes" id="UP000027586"/>
    </source>
</evidence>
<evidence type="ECO:0008006" key="4">
    <source>
        <dbReference type="Google" id="ProtNLM"/>
    </source>
</evidence>
<dbReference type="PANTHER" id="PTHR13507">
    <property type="entry name" value="PRKR-INTERACTING PROTEIN 1"/>
    <property type="match status" value="1"/>
</dbReference>
<feature type="compositionally biased region" description="Basic residues" evidence="1">
    <location>
        <begin position="119"/>
        <end position="130"/>
    </location>
</feature>